<gene>
    <name evidence="1" type="ORF">GFB47_14535</name>
</gene>
<dbReference type="AlphaFoldDB" id="A0A5Q0THH0"/>
<evidence type="ECO:0000313" key="1">
    <source>
        <dbReference type="EMBL" id="QGA66623.1"/>
    </source>
</evidence>
<dbReference type="RefSeq" id="WP_153448756.1">
    <property type="nucleotide sequence ID" value="NZ_CP045700.1"/>
</dbReference>
<protein>
    <submittedName>
        <fullName evidence="1">Uncharacterized protein</fullName>
    </submittedName>
</protein>
<reference evidence="1 2" key="1">
    <citation type="submission" date="2019-10" db="EMBL/GenBank/DDBJ databases">
        <title>Vibrio sp. nov., isolated from Coralline algae surface.</title>
        <authorList>
            <person name="Geng Y."/>
            <person name="Zhang X."/>
        </authorList>
    </citation>
    <scope>NUCLEOTIDE SEQUENCE [LARGE SCALE GENOMIC DNA]</scope>
    <source>
        <strain evidence="1 2">SM1977</strain>
    </source>
</reference>
<name>A0A5Q0THH0_9VIBR</name>
<evidence type="ECO:0000313" key="2">
    <source>
        <dbReference type="Proteomes" id="UP000348942"/>
    </source>
</evidence>
<organism evidence="1 2">
    <name type="scientific">Vibrio algicola</name>
    <dbReference type="NCBI Taxonomy" id="2662262"/>
    <lineage>
        <taxon>Bacteria</taxon>
        <taxon>Pseudomonadati</taxon>
        <taxon>Pseudomonadota</taxon>
        <taxon>Gammaproteobacteria</taxon>
        <taxon>Vibrionales</taxon>
        <taxon>Vibrionaceae</taxon>
        <taxon>Vibrio</taxon>
    </lineage>
</organism>
<keyword evidence="2" id="KW-1185">Reference proteome</keyword>
<dbReference type="EMBL" id="CP045700">
    <property type="protein sequence ID" value="QGA66623.1"/>
    <property type="molecule type" value="Genomic_DNA"/>
</dbReference>
<accession>A0A5Q0THH0</accession>
<sequence>MHTILKIENCEQLDELIKALTNPLQNQDLSTLDLTSLYPEITVKLDGGDDLNGQLTSTICKGLADFHNDFLKAYCIIKYSSDNLKNLKPDEREKLEIVFNVEAGCTQIFADIKECLSSIKDVITVASDGLTGNQKTALFLVAIISCGGYFAYSEYIDLQKTQASASQAVSIKEADNRQIKIWTDSLDKVVIANTKLAETKIKLSAQMDKAYQGMVKTGIAAGATNIKLSGTSSVELNEKDSKQFTTSAKKPLITSEKTYTLEINAIKRTSDGNLTVNARLDDGSENSFILAVDTTFIEQDEVNILFEAFKNGNAVNVHGNYKIRSGTIEKAQASTISKPNAPTT</sequence>
<dbReference type="Proteomes" id="UP000348942">
    <property type="component" value="Chromosome 2"/>
</dbReference>
<proteinExistence type="predicted"/>